<evidence type="ECO:0000313" key="4">
    <source>
        <dbReference type="EMBL" id="GAA1089530.1"/>
    </source>
</evidence>
<dbReference type="RefSeq" id="WP_344624697.1">
    <property type="nucleotide sequence ID" value="NZ_BAAALD010000033.1"/>
</dbReference>
<dbReference type="InterPro" id="IPR012938">
    <property type="entry name" value="Glc/Sorbosone_DH"/>
</dbReference>
<dbReference type="InterPro" id="IPR011042">
    <property type="entry name" value="6-blade_b-propeller_TolB-like"/>
</dbReference>
<dbReference type="PANTHER" id="PTHR19328">
    <property type="entry name" value="HEDGEHOG-INTERACTING PROTEIN"/>
    <property type="match status" value="1"/>
</dbReference>
<evidence type="ECO:0000259" key="3">
    <source>
        <dbReference type="Pfam" id="PF07995"/>
    </source>
</evidence>
<organism evidence="4 5">
    <name type="scientific">Kitasatospora arboriphila</name>
    <dbReference type="NCBI Taxonomy" id="258052"/>
    <lineage>
        <taxon>Bacteria</taxon>
        <taxon>Bacillati</taxon>
        <taxon>Actinomycetota</taxon>
        <taxon>Actinomycetes</taxon>
        <taxon>Kitasatosporales</taxon>
        <taxon>Streptomycetaceae</taxon>
        <taxon>Kitasatospora</taxon>
    </lineage>
</organism>
<keyword evidence="2" id="KW-0732">Signal</keyword>
<feature type="chain" id="PRO_5045634677" evidence="2">
    <location>
        <begin position="21"/>
        <end position="367"/>
    </location>
</feature>
<reference evidence="5" key="1">
    <citation type="journal article" date="2019" name="Int. J. Syst. Evol. Microbiol.">
        <title>The Global Catalogue of Microorganisms (GCM) 10K type strain sequencing project: providing services to taxonomists for standard genome sequencing and annotation.</title>
        <authorList>
            <consortium name="The Broad Institute Genomics Platform"/>
            <consortium name="The Broad Institute Genome Sequencing Center for Infectious Disease"/>
            <person name="Wu L."/>
            <person name="Ma J."/>
        </authorList>
    </citation>
    <scope>NUCLEOTIDE SEQUENCE [LARGE SCALE GENOMIC DNA]</scope>
    <source>
        <strain evidence="5">JCM 13002</strain>
    </source>
</reference>
<dbReference type="Pfam" id="PF07995">
    <property type="entry name" value="GSDH"/>
    <property type="match status" value="1"/>
</dbReference>
<dbReference type="Gene3D" id="2.120.10.30">
    <property type="entry name" value="TolB, C-terminal domain"/>
    <property type="match status" value="1"/>
</dbReference>
<evidence type="ECO:0000256" key="1">
    <source>
        <dbReference type="SAM" id="MobiDB-lite"/>
    </source>
</evidence>
<feature type="signal peptide" evidence="2">
    <location>
        <begin position="1"/>
        <end position="20"/>
    </location>
</feature>
<comment type="caution">
    <text evidence="4">The sequence shown here is derived from an EMBL/GenBank/DDBJ whole genome shotgun (WGS) entry which is preliminary data.</text>
</comment>
<dbReference type="InterPro" id="IPR011041">
    <property type="entry name" value="Quinoprot_gluc/sorb_DH_b-prop"/>
</dbReference>
<keyword evidence="5" id="KW-1185">Reference proteome</keyword>
<feature type="compositionally biased region" description="Basic and acidic residues" evidence="1">
    <location>
        <begin position="350"/>
        <end position="367"/>
    </location>
</feature>
<accession>A0ABP4E2N4</accession>
<feature type="domain" description="Glucose/Sorbosone dehydrogenase" evidence="3">
    <location>
        <begin position="55"/>
        <end position="351"/>
    </location>
</feature>
<dbReference type="SUPFAM" id="SSF50952">
    <property type="entry name" value="Soluble quinoprotein glucose dehydrogenase"/>
    <property type="match status" value="1"/>
</dbReference>
<feature type="region of interest" description="Disordered" evidence="1">
    <location>
        <begin position="344"/>
        <end position="367"/>
    </location>
</feature>
<protein>
    <submittedName>
        <fullName evidence="4">PQQ-dependent sugar dehydrogenase</fullName>
    </submittedName>
</protein>
<dbReference type="PROSITE" id="PS51257">
    <property type="entry name" value="PROKAR_LIPOPROTEIN"/>
    <property type="match status" value="1"/>
</dbReference>
<evidence type="ECO:0000313" key="5">
    <source>
        <dbReference type="Proteomes" id="UP001499987"/>
    </source>
</evidence>
<sequence>MKPRTVTALALLPLLGAALAGCGSSAPAVTATATATGSGPGASGSAAATTVADRLNTPWGVARLPDGALLVGSRDTGRILRIDPRTGARTDVGTVPGVDAFVEGGLLGLALGPNGRLYAYYTAADDNRIVSFAYDPSRPTGAQLTDPAAVLAGIPKGDNHDGGRIAFGPDGLLYVGTGETGRSELAQDRNSLGGKILRITPDGAPAPGNPFPGSPVYSLGHRNVQGLAWDAQGRLWASEFGQNTWDELNLIEPGANYGWPVVEGKAGRSKYTDPVVQWRPADASPSGIAYADGAIWLAGLRGQRLWRIPVNGDGTAGTPAAVLDHTDGRLRTVVAEPDGTLLVTTSNTDGRGDPRPGDDRILRYRPS</sequence>
<dbReference type="Proteomes" id="UP001499987">
    <property type="component" value="Unassembled WGS sequence"/>
</dbReference>
<gene>
    <name evidence="4" type="ORF">GCM10009663_36600</name>
</gene>
<evidence type="ECO:0000256" key="2">
    <source>
        <dbReference type="SAM" id="SignalP"/>
    </source>
</evidence>
<dbReference type="PANTHER" id="PTHR19328:SF13">
    <property type="entry name" value="HIPL1 PROTEIN"/>
    <property type="match status" value="1"/>
</dbReference>
<name>A0ABP4E2N4_9ACTN</name>
<proteinExistence type="predicted"/>
<dbReference type="EMBL" id="BAAALD010000033">
    <property type="protein sequence ID" value="GAA1089530.1"/>
    <property type="molecule type" value="Genomic_DNA"/>
</dbReference>